<proteinExistence type="predicted"/>
<sequence length="250" mass="28004">MKHQVDFHTHASAWQKNRDCHTRSAGLKLRAANLNPGLLETWERPTSLDLTEYVSGQAEAPSPPSFDAYFLLHSDSAFEYVSHEPDDQVVYTLDLDSEQPWEDPDPTVQLLDFGSMSESHLSPPLQITAQTHHVLAEEKDSSDAIVSLPAARDKVHRVPRNILNIPSLLITRWFEQVCPIWSAFDSEISLNRTLAKRLWGESEAVLTSLQSMSAAYMSNQAPQMKAAAFQYMQAAMNAITSEILVLNTRG</sequence>
<evidence type="ECO:0000313" key="1">
    <source>
        <dbReference type="EMBL" id="KAF9743125.1"/>
    </source>
</evidence>
<gene>
    <name evidence="1" type="ORF">IM811_006781</name>
</gene>
<dbReference type="AlphaFoldDB" id="A0A8H7K4Q4"/>
<dbReference type="EMBL" id="JADCTT010000018">
    <property type="protein sequence ID" value="KAF9743125.1"/>
    <property type="molecule type" value="Genomic_DNA"/>
</dbReference>
<evidence type="ECO:0000313" key="2">
    <source>
        <dbReference type="Proteomes" id="UP000616885"/>
    </source>
</evidence>
<dbReference type="Proteomes" id="UP000616885">
    <property type="component" value="Unassembled WGS sequence"/>
</dbReference>
<protein>
    <submittedName>
        <fullName evidence="1">Uncharacterized protein</fullName>
    </submittedName>
</protein>
<organism evidence="1 2">
    <name type="scientific">Bionectria ochroleuca</name>
    <name type="common">Gliocladium roseum</name>
    <dbReference type="NCBI Taxonomy" id="29856"/>
    <lineage>
        <taxon>Eukaryota</taxon>
        <taxon>Fungi</taxon>
        <taxon>Dikarya</taxon>
        <taxon>Ascomycota</taxon>
        <taxon>Pezizomycotina</taxon>
        <taxon>Sordariomycetes</taxon>
        <taxon>Hypocreomycetidae</taxon>
        <taxon>Hypocreales</taxon>
        <taxon>Bionectriaceae</taxon>
        <taxon>Clonostachys</taxon>
    </lineage>
</organism>
<reference evidence="1" key="1">
    <citation type="submission" date="2020-10" db="EMBL/GenBank/DDBJ databases">
        <title>High-Quality Genome Resource of Clonostachys rosea strain S41 by Oxford Nanopore Long-Read Sequencing.</title>
        <authorList>
            <person name="Wang H."/>
        </authorList>
    </citation>
    <scope>NUCLEOTIDE SEQUENCE</scope>
    <source>
        <strain evidence="1">S41</strain>
    </source>
</reference>
<comment type="caution">
    <text evidence="1">The sequence shown here is derived from an EMBL/GenBank/DDBJ whole genome shotgun (WGS) entry which is preliminary data.</text>
</comment>
<accession>A0A8H7K4Q4</accession>
<name>A0A8H7K4Q4_BIOOC</name>